<name>A0A9P0HDK9_NEZVI</name>
<dbReference type="GO" id="GO:0006434">
    <property type="term" value="P:seryl-tRNA aminoacylation"/>
    <property type="evidence" value="ECO:0007669"/>
    <property type="project" value="InterPro"/>
</dbReference>
<dbReference type="Proteomes" id="UP001152798">
    <property type="component" value="Chromosome 4"/>
</dbReference>
<dbReference type="InterPro" id="IPR045864">
    <property type="entry name" value="aa-tRNA-synth_II/BPL/LPL"/>
</dbReference>
<feature type="binding site" evidence="9">
    <location>
        <begin position="343"/>
        <end position="346"/>
    </location>
    <ligand>
        <name>ATP</name>
        <dbReference type="ChEBI" id="CHEBI:30616"/>
    </ligand>
</feature>
<dbReference type="InterPro" id="IPR002314">
    <property type="entry name" value="aa-tRNA-synt_IIb"/>
</dbReference>
<keyword evidence="4" id="KW-0547">Nucleotide-binding</keyword>
<protein>
    <recommendedName>
        <fullName evidence="2">serine--tRNA ligase</fullName>
        <ecNumber evidence="2">6.1.1.11</ecNumber>
    </recommendedName>
    <alternativeName>
        <fullName evidence="7">Seryl-tRNA synthetase</fullName>
    </alternativeName>
</protein>
<feature type="binding site" evidence="9">
    <location>
        <begin position="272"/>
        <end position="275"/>
    </location>
    <ligand>
        <name>ATP</name>
        <dbReference type="ChEBI" id="CHEBI:30616"/>
    </ligand>
</feature>
<sequence>MFKEITYNIFNKYTCRLCFKYKYYSLSSTITNQCSLPDLNFSYLCDPANTEKIKNDIKKRKGRGDINKVIKLHKDWLNSFDNNKDFLKSELIRAALKIPNISHSEISHLEEEPTVVREIGKLPKEVPFKYLTFEEIADNFNLCRTDVSNFTGSRSYYLLDQLALLEQALIKYTLFKLKELNFSLLSVPDILPRNIIEMCGMETKGERNQVYTLDQSKWNDLCLSGTAEMGIAYYLSNIKLLDKKFPLKIAAVSRCFRAETSKIAEEKGIYRVHQFTKVEMFGISSPSQSDSLLNEFVQIQEDLFTSLGLVLRTLDMPPHELGAQAARKFDVEGWLPGKKKWGELSSASNCTDYQSRRLGITSKDSYLHTINGTACAIPRLIIALLETYQKEDGRVVLPEVLEPFLGFRNISQCRFPKPSVFKIHQRFR</sequence>
<dbReference type="FunFam" id="3.30.930.10:FF:000078">
    <property type="entry name" value="Seryl-tRNA synthetase"/>
    <property type="match status" value="1"/>
</dbReference>
<evidence type="ECO:0000313" key="12">
    <source>
        <dbReference type="Proteomes" id="UP001152798"/>
    </source>
</evidence>
<dbReference type="OrthoDB" id="10264585at2759"/>
<keyword evidence="5 9" id="KW-0067">ATP-binding</keyword>
<evidence type="ECO:0000256" key="3">
    <source>
        <dbReference type="ARBA" id="ARBA00022598"/>
    </source>
</evidence>
<evidence type="ECO:0000256" key="9">
    <source>
        <dbReference type="PIRSR" id="PIRSR001529-2"/>
    </source>
</evidence>
<organism evidence="11 12">
    <name type="scientific">Nezara viridula</name>
    <name type="common">Southern green stink bug</name>
    <name type="synonym">Cimex viridulus</name>
    <dbReference type="NCBI Taxonomy" id="85310"/>
    <lineage>
        <taxon>Eukaryota</taxon>
        <taxon>Metazoa</taxon>
        <taxon>Ecdysozoa</taxon>
        <taxon>Arthropoda</taxon>
        <taxon>Hexapoda</taxon>
        <taxon>Insecta</taxon>
        <taxon>Pterygota</taxon>
        <taxon>Neoptera</taxon>
        <taxon>Paraneoptera</taxon>
        <taxon>Hemiptera</taxon>
        <taxon>Heteroptera</taxon>
        <taxon>Panheteroptera</taxon>
        <taxon>Pentatomomorpha</taxon>
        <taxon>Pentatomoidea</taxon>
        <taxon>Pentatomidae</taxon>
        <taxon>Pentatominae</taxon>
        <taxon>Nezara</taxon>
    </lineage>
</organism>
<evidence type="ECO:0000256" key="6">
    <source>
        <dbReference type="ARBA" id="ARBA00023146"/>
    </source>
</evidence>
<dbReference type="SUPFAM" id="SSF55681">
    <property type="entry name" value="Class II aaRS and biotin synthetases"/>
    <property type="match status" value="1"/>
</dbReference>
<gene>
    <name evidence="11" type="ORF">NEZAVI_LOCUS9337</name>
</gene>
<feature type="domain" description="Aminoacyl-transfer RNA synthetases class-II family profile" evidence="10">
    <location>
        <begin position="177"/>
        <end position="398"/>
    </location>
</feature>
<evidence type="ECO:0000256" key="8">
    <source>
        <dbReference type="PIRSR" id="PIRSR001529-1"/>
    </source>
</evidence>
<evidence type="ECO:0000256" key="4">
    <source>
        <dbReference type="ARBA" id="ARBA00022741"/>
    </source>
</evidence>
<dbReference type="PANTHER" id="PTHR11778">
    <property type="entry name" value="SERYL-TRNA SYNTHETASE"/>
    <property type="match status" value="1"/>
</dbReference>
<feature type="site" description="Important for serine binding" evidence="8">
    <location>
        <position position="373"/>
    </location>
</feature>
<keyword evidence="12" id="KW-1185">Reference proteome</keyword>
<feature type="binding site" evidence="8">
    <location>
        <position position="257"/>
    </location>
    <ligand>
        <name>L-serine</name>
        <dbReference type="ChEBI" id="CHEBI:33384"/>
    </ligand>
</feature>
<evidence type="ECO:0000256" key="2">
    <source>
        <dbReference type="ARBA" id="ARBA00012840"/>
    </source>
</evidence>
<dbReference type="InterPro" id="IPR002317">
    <property type="entry name" value="Ser-tRNA-ligase_type_1"/>
</dbReference>
<evidence type="ECO:0000256" key="7">
    <source>
        <dbReference type="ARBA" id="ARBA00031113"/>
    </source>
</evidence>
<dbReference type="PROSITE" id="PS50862">
    <property type="entry name" value="AA_TRNA_LIGASE_II"/>
    <property type="match status" value="1"/>
</dbReference>
<accession>A0A9P0HDK9</accession>
<dbReference type="Pfam" id="PF00587">
    <property type="entry name" value="tRNA-synt_2b"/>
    <property type="match status" value="1"/>
</dbReference>
<dbReference type="AlphaFoldDB" id="A0A9P0HDK9"/>
<feature type="binding site" evidence="8">
    <location>
        <position position="371"/>
    </location>
    <ligand>
        <name>L-serine</name>
        <dbReference type="ChEBI" id="CHEBI:33384"/>
    </ligand>
</feature>
<dbReference type="EC" id="6.1.1.11" evidence="2"/>
<dbReference type="InterPro" id="IPR006195">
    <property type="entry name" value="aa-tRNA-synth_II"/>
</dbReference>
<evidence type="ECO:0000256" key="5">
    <source>
        <dbReference type="ARBA" id="ARBA00022840"/>
    </source>
</evidence>
<dbReference type="PIRSF" id="PIRSF001529">
    <property type="entry name" value="Ser-tRNA-synth_IIa"/>
    <property type="match status" value="1"/>
</dbReference>
<evidence type="ECO:0000313" key="11">
    <source>
        <dbReference type="EMBL" id="CAH1400023.1"/>
    </source>
</evidence>
<comment type="similarity">
    <text evidence="1">Belongs to the class-II aminoacyl-tRNA synthetase family. Type-1 seryl-tRNA synthetase subfamily.</text>
</comment>
<dbReference type="Gene3D" id="3.30.930.10">
    <property type="entry name" value="Bira Bifunctional Protein, Domain 2"/>
    <property type="match status" value="1"/>
</dbReference>
<dbReference type="PRINTS" id="PR00981">
    <property type="entry name" value="TRNASYNTHSER"/>
</dbReference>
<evidence type="ECO:0000259" key="10">
    <source>
        <dbReference type="PROSITE" id="PS50862"/>
    </source>
</evidence>
<feature type="binding site" evidence="8">
    <location>
        <position position="279"/>
    </location>
    <ligand>
        <name>L-serine</name>
        <dbReference type="ChEBI" id="CHEBI:33384"/>
    </ligand>
</feature>
<feature type="binding site" evidence="9">
    <location>
        <begin position="257"/>
        <end position="259"/>
    </location>
    <ligand>
        <name>ATP</name>
        <dbReference type="ChEBI" id="CHEBI:30616"/>
    </ligand>
</feature>
<feature type="binding site" evidence="8">
    <location>
        <position position="226"/>
    </location>
    <ligand>
        <name>L-serine</name>
        <dbReference type="ChEBI" id="CHEBI:33384"/>
    </ligand>
</feature>
<keyword evidence="6" id="KW-0030">Aminoacyl-tRNA synthetase</keyword>
<keyword evidence="3" id="KW-0436">Ligase</keyword>
<reference evidence="11" key="1">
    <citation type="submission" date="2022-01" db="EMBL/GenBank/DDBJ databases">
        <authorList>
            <person name="King R."/>
        </authorList>
    </citation>
    <scope>NUCLEOTIDE SEQUENCE</scope>
</reference>
<evidence type="ECO:0000256" key="1">
    <source>
        <dbReference type="ARBA" id="ARBA00010728"/>
    </source>
</evidence>
<proteinExistence type="inferred from homology"/>
<dbReference type="GO" id="GO:0004828">
    <property type="term" value="F:serine-tRNA ligase activity"/>
    <property type="evidence" value="ECO:0007669"/>
    <property type="project" value="UniProtKB-EC"/>
</dbReference>
<dbReference type="GO" id="GO:0005524">
    <property type="term" value="F:ATP binding"/>
    <property type="evidence" value="ECO:0007669"/>
    <property type="project" value="UniProtKB-KW"/>
</dbReference>
<dbReference type="EMBL" id="OV725080">
    <property type="protein sequence ID" value="CAH1400023.1"/>
    <property type="molecule type" value="Genomic_DNA"/>
</dbReference>